<name>A0A1E3W0G0_9HYPH</name>
<gene>
    <name evidence="1" type="ORF">AUC68_04740</name>
</gene>
<organism evidence="1 2">
    <name type="scientific">Methyloceanibacter methanicus</name>
    <dbReference type="NCBI Taxonomy" id="1774968"/>
    <lineage>
        <taxon>Bacteria</taxon>
        <taxon>Pseudomonadati</taxon>
        <taxon>Pseudomonadota</taxon>
        <taxon>Alphaproteobacteria</taxon>
        <taxon>Hyphomicrobiales</taxon>
        <taxon>Hyphomicrobiaceae</taxon>
        <taxon>Methyloceanibacter</taxon>
    </lineage>
</organism>
<dbReference type="Proteomes" id="UP000094501">
    <property type="component" value="Unassembled WGS sequence"/>
</dbReference>
<dbReference type="EMBL" id="LPWG01000011">
    <property type="protein sequence ID" value="ODR99305.1"/>
    <property type="molecule type" value="Genomic_DNA"/>
</dbReference>
<accession>A0A1E3W0G0</accession>
<evidence type="ECO:0000313" key="2">
    <source>
        <dbReference type="Proteomes" id="UP000094501"/>
    </source>
</evidence>
<dbReference type="STRING" id="1774968.AUC68_04740"/>
<evidence type="ECO:0000313" key="1">
    <source>
        <dbReference type="EMBL" id="ODR99305.1"/>
    </source>
</evidence>
<dbReference type="RefSeq" id="WP_069437245.1">
    <property type="nucleotide sequence ID" value="NZ_LPWG01000011.1"/>
</dbReference>
<comment type="caution">
    <text evidence="1">The sequence shown here is derived from an EMBL/GenBank/DDBJ whole genome shotgun (WGS) entry which is preliminary data.</text>
</comment>
<reference evidence="1 2" key="1">
    <citation type="journal article" date="2016" name="Environ. Microbiol.">
        <title>New Methyloceanibacter diversity from North Sea sediments includes methanotroph containing solely the soluble methane monooxygenase.</title>
        <authorList>
            <person name="Vekeman B."/>
            <person name="Kerckhof F.M."/>
            <person name="Cremers G."/>
            <person name="de Vos P."/>
            <person name="Vandamme P."/>
            <person name="Boon N."/>
            <person name="Op den Camp H.J."/>
            <person name="Heylen K."/>
        </authorList>
    </citation>
    <scope>NUCLEOTIDE SEQUENCE [LARGE SCALE GENOMIC DNA]</scope>
    <source>
        <strain evidence="1 2">R-67174</strain>
    </source>
</reference>
<dbReference type="AlphaFoldDB" id="A0A1E3W0G0"/>
<proteinExistence type="predicted"/>
<keyword evidence="2" id="KW-1185">Reference proteome</keyword>
<protein>
    <submittedName>
        <fullName evidence="1">Uncharacterized protein</fullName>
    </submittedName>
</protein>
<sequence length="74" mass="8149">MATLPPNPDGQNNRRAAFAETALAAYMRNNAVDPDSCLADLLCDLMHWSDRNDFNFADELLRAQGNYDAETASA</sequence>